<dbReference type="Proteomes" id="UP001057452">
    <property type="component" value="Chromosome 24"/>
</dbReference>
<evidence type="ECO:0000313" key="2">
    <source>
        <dbReference type="Proteomes" id="UP001057452"/>
    </source>
</evidence>
<gene>
    <name evidence="1" type="ORF">KUCAC02_019384</name>
</gene>
<comment type="caution">
    <text evidence="1">The sequence shown here is derived from an EMBL/GenBank/DDBJ whole genome shotgun (WGS) entry which is preliminary data.</text>
</comment>
<name>A0ACB9VP88_CHAAC</name>
<sequence>MYCLNCTMLLKNLNISMAVDWFVGDEEKGKCKGTFLVVNADDVIYADIILPVSPDRLQVHDLRFHFYKKMHVKDDK</sequence>
<dbReference type="EMBL" id="CM043808">
    <property type="protein sequence ID" value="KAI4801489.1"/>
    <property type="molecule type" value="Genomic_DNA"/>
</dbReference>
<evidence type="ECO:0000313" key="1">
    <source>
        <dbReference type="EMBL" id="KAI4801489.1"/>
    </source>
</evidence>
<keyword evidence="2" id="KW-1185">Reference proteome</keyword>
<organism evidence="1 2">
    <name type="scientific">Chaenocephalus aceratus</name>
    <name type="common">Blackfin icefish</name>
    <name type="synonym">Chaenichthys aceratus</name>
    <dbReference type="NCBI Taxonomy" id="36190"/>
    <lineage>
        <taxon>Eukaryota</taxon>
        <taxon>Metazoa</taxon>
        <taxon>Chordata</taxon>
        <taxon>Craniata</taxon>
        <taxon>Vertebrata</taxon>
        <taxon>Euteleostomi</taxon>
        <taxon>Actinopterygii</taxon>
        <taxon>Neopterygii</taxon>
        <taxon>Teleostei</taxon>
        <taxon>Neoteleostei</taxon>
        <taxon>Acanthomorphata</taxon>
        <taxon>Eupercaria</taxon>
        <taxon>Perciformes</taxon>
        <taxon>Notothenioidei</taxon>
        <taxon>Channichthyidae</taxon>
        <taxon>Chaenocephalus</taxon>
    </lineage>
</organism>
<accession>A0ACB9VP88</accession>
<protein>
    <submittedName>
        <fullName evidence="1">Uncharacterized protein</fullName>
    </submittedName>
</protein>
<reference evidence="1" key="1">
    <citation type="submission" date="2022-05" db="EMBL/GenBank/DDBJ databases">
        <title>Chromosome-level genome of Chaenocephalus aceratus.</title>
        <authorList>
            <person name="Park H."/>
        </authorList>
    </citation>
    <scope>NUCLEOTIDE SEQUENCE</scope>
    <source>
        <strain evidence="1">KU_202001</strain>
    </source>
</reference>
<proteinExistence type="predicted"/>